<dbReference type="EMBL" id="CP040089">
    <property type="protein sequence ID" value="QGA79973.1"/>
    <property type="molecule type" value="Genomic_DNA"/>
</dbReference>
<dbReference type="GO" id="GO:0005737">
    <property type="term" value="C:cytoplasm"/>
    <property type="evidence" value="ECO:0007669"/>
    <property type="project" value="TreeGrafter"/>
</dbReference>
<evidence type="ECO:0000256" key="7">
    <source>
        <dbReference type="ARBA" id="ARBA00022801"/>
    </source>
</evidence>
<evidence type="ECO:0000256" key="4">
    <source>
        <dbReference type="ARBA" id="ARBA00022438"/>
    </source>
</evidence>
<evidence type="ECO:0000313" key="10">
    <source>
        <dbReference type="EMBL" id="QGA79973.1"/>
    </source>
</evidence>
<evidence type="ECO:0000256" key="5">
    <source>
        <dbReference type="ARBA" id="ARBA00022670"/>
    </source>
</evidence>
<keyword evidence="4 8" id="KW-0031">Aminopeptidase</keyword>
<dbReference type="Gene3D" id="1.10.10.10">
    <property type="entry name" value="Winged helix-like DNA-binding domain superfamily/Winged helix DNA-binding domain"/>
    <property type="match status" value="1"/>
</dbReference>
<dbReference type="GeneID" id="42364445"/>
<evidence type="ECO:0000313" key="11">
    <source>
        <dbReference type="Proteomes" id="UP000377803"/>
    </source>
</evidence>
<dbReference type="SUPFAM" id="SSF55920">
    <property type="entry name" value="Creatinase/aminopeptidase"/>
    <property type="match status" value="1"/>
</dbReference>
<dbReference type="InterPro" id="IPR000994">
    <property type="entry name" value="Pept_M24"/>
</dbReference>
<dbReference type="InterPro" id="IPR050247">
    <property type="entry name" value="Met_Aminopeptidase_Type2"/>
</dbReference>
<keyword evidence="6 8" id="KW-0479">Metal-binding</keyword>
<comment type="cofactor">
    <cofactor evidence="8">
        <name>Co(2+)</name>
        <dbReference type="ChEBI" id="CHEBI:48828"/>
    </cofactor>
    <cofactor evidence="8">
        <name>Zn(2+)</name>
        <dbReference type="ChEBI" id="CHEBI:29105"/>
    </cofactor>
    <cofactor evidence="8">
        <name>Mn(2+)</name>
        <dbReference type="ChEBI" id="CHEBI:29035"/>
    </cofactor>
    <cofactor evidence="8">
        <name>Fe(2+)</name>
        <dbReference type="ChEBI" id="CHEBI:29033"/>
    </cofactor>
    <text evidence="8">Binds 2 divalent metal cations per subunit. Has a high-affinity and a low affinity metal-binding site. The true nature of the physiological cofactor is under debate. The enzyme is active with cobalt, zinc, manganese or divalent iron ions.</text>
</comment>
<dbReference type="GO" id="GO:0070006">
    <property type="term" value="F:metalloaminopeptidase activity"/>
    <property type="evidence" value="ECO:0007669"/>
    <property type="project" value="InterPro"/>
</dbReference>
<dbReference type="RefSeq" id="WP_153549711.1">
    <property type="nucleotide sequence ID" value="NZ_CP040089.1"/>
</dbReference>
<comment type="catalytic activity">
    <reaction evidence="1 8">
        <text>Release of N-terminal amino acids, preferentially methionine, from peptides and arylamides.</text>
        <dbReference type="EC" id="3.4.11.18"/>
    </reaction>
</comment>
<dbReference type="OrthoDB" id="372008at2157"/>
<dbReference type="SUPFAM" id="SSF46785">
    <property type="entry name" value="Winged helix' DNA-binding domain"/>
    <property type="match status" value="1"/>
</dbReference>
<dbReference type="InterPro" id="IPR036005">
    <property type="entry name" value="Creatinase/aminopeptidase-like"/>
</dbReference>
<dbReference type="Proteomes" id="UP000377803">
    <property type="component" value="Chromosome"/>
</dbReference>
<dbReference type="Gene3D" id="3.90.230.10">
    <property type="entry name" value="Creatinase/methionine aminopeptidase superfamily"/>
    <property type="match status" value="1"/>
</dbReference>
<gene>
    <name evidence="10" type="primary">map</name>
    <name evidence="10" type="ORF">LC1Nh_0065</name>
</gene>
<dbReference type="PANTHER" id="PTHR45777">
    <property type="entry name" value="METHIONINE AMINOPEPTIDASE 2"/>
    <property type="match status" value="1"/>
</dbReference>
<dbReference type="AlphaFoldDB" id="A0A5Q0UEH9"/>
<evidence type="ECO:0000256" key="6">
    <source>
        <dbReference type="ARBA" id="ARBA00022723"/>
    </source>
</evidence>
<comment type="cofactor">
    <cofactor evidence="3">
        <name>Fe(2+)</name>
        <dbReference type="ChEBI" id="CHEBI:29033"/>
    </cofactor>
</comment>
<dbReference type="InterPro" id="IPR036390">
    <property type="entry name" value="WH_DNA-bd_sf"/>
</dbReference>
<comment type="function">
    <text evidence="8">Removes the N-terminal methionine from nascent proteins. The N-terminal methionine is often cleaved when the second residue in the primary sequence is small and uncharged (Met-Ala-, Cys, Gly, Pro, Ser, Thr, or Val).</text>
</comment>
<dbReference type="InterPro" id="IPR002468">
    <property type="entry name" value="Pept_M24A_MAP2"/>
</dbReference>
<dbReference type="Pfam" id="PF00557">
    <property type="entry name" value="Peptidase_M24"/>
    <property type="match status" value="1"/>
</dbReference>
<comment type="similarity">
    <text evidence="8">Belongs to the peptidase M24A family.</text>
</comment>
<keyword evidence="5 8" id="KW-0645">Protease</keyword>
<keyword evidence="7 10" id="KW-0378">Hydrolase</keyword>
<dbReference type="GO" id="GO:0046872">
    <property type="term" value="F:metal ion binding"/>
    <property type="evidence" value="ECO:0007669"/>
    <property type="project" value="UniProtKB-KW"/>
</dbReference>
<dbReference type="EC" id="3.4.11.18" evidence="8"/>
<dbReference type="InterPro" id="IPR036388">
    <property type="entry name" value="WH-like_DNA-bd_sf"/>
</dbReference>
<evidence type="ECO:0000256" key="8">
    <source>
        <dbReference type="RuleBase" id="RU003653"/>
    </source>
</evidence>
<dbReference type="InterPro" id="IPR001714">
    <property type="entry name" value="Pept_M24_MAP"/>
</dbReference>
<dbReference type="GO" id="GO:0004239">
    <property type="term" value="F:initiator methionyl aminopeptidase activity"/>
    <property type="evidence" value="ECO:0007669"/>
    <property type="project" value="UniProtKB-EC"/>
</dbReference>
<proteinExistence type="inferred from homology"/>
<reference evidence="11" key="1">
    <citation type="submission" date="2019-05" db="EMBL/GenBank/DDBJ databases">
        <title>Candidatus Nanohalobium constans, a novel model system to study the DPANN nano-sized archaea: genomic and physiological characterization of a nanoarchaeon co-cultured with its chitinotrophic host.</title>
        <authorList>
            <person name="La Cono V."/>
            <person name="Arcadi E."/>
            <person name="Crisafi F."/>
            <person name="Denaro R."/>
            <person name="La Spada G."/>
            <person name="Messina E."/>
            <person name="Smedile F."/>
            <person name="Toshchakov S.V."/>
            <person name="Shevchenko M.A."/>
            <person name="Golyshin P.N."/>
            <person name="Golyshina O.V."/>
            <person name="Ferrer M."/>
            <person name="Rohde M."/>
            <person name="Mushegian A."/>
            <person name="Sorokin D.Y."/>
            <person name="Giuliano L."/>
            <person name="Yakimov M.M."/>
        </authorList>
    </citation>
    <scope>NUCLEOTIDE SEQUENCE [LARGE SCALE GENOMIC DNA]</scope>
    <source>
        <strain evidence="11">LC1Nh</strain>
    </source>
</reference>
<dbReference type="PRINTS" id="PR00599">
    <property type="entry name" value="MAPEPTIDASE"/>
</dbReference>
<accession>A0A5Q0UEH9</accession>
<dbReference type="PANTHER" id="PTHR45777:SF2">
    <property type="entry name" value="METHIONINE AMINOPEPTIDASE 2"/>
    <property type="match status" value="1"/>
</dbReference>
<dbReference type="KEGG" id="ncon:LC1Nh_0065"/>
<dbReference type="GO" id="GO:0006508">
    <property type="term" value="P:proteolysis"/>
    <property type="evidence" value="ECO:0007669"/>
    <property type="project" value="UniProtKB-KW"/>
</dbReference>
<evidence type="ECO:0000256" key="3">
    <source>
        <dbReference type="ARBA" id="ARBA00001954"/>
    </source>
</evidence>
<evidence type="ECO:0000256" key="1">
    <source>
        <dbReference type="ARBA" id="ARBA00000294"/>
    </source>
</evidence>
<organism evidence="10 11">
    <name type="scientific">Candidatus Nanohalobium constans</name>
    <dbReference type="NCBI Taxonomy" id="2565781"/>
    <lineage>
        <taxon>Archaea</taxon>
        <taxon>Candidatus Nanohalarchaeota</taxon>
        <taxon>Candidatus Nanohalobia</taxon>
        <taxon>Candidatus Nanohalobiales</taxon>
        <taxon>Candidatus Nanohalobiaceae</taxon>
        <taxon>Candidatus Nanohalobium</taxon>
    </lineage>
</organism>
<evidence type="ECO:0000259" key="9">
    <source>
        <dbReference type="Pfam" id="PF00557"/>
    </source>
</evidence>
<name>A0A5Q0UEH9_9ARCH</name>
<feature type="domain" description="Peptidase M24" evidence="9">
    <location>
        <begin position="10"/>
        <end position="193"/>
    </location>
</feature>
<comment type="cofactor">
    <cofactor evidence="2">
        <name>Mn(2+)</name>
        <dbReference type="ChEBI" id="CHEBI:29035"/>
    </cofactor>
</comment>
<sequence length="294" mass="32574">MEDKVKQKYVNAGKVIQKARRHARDIAEPGTNYETIAEEIEGLIRDEGLEPAFPVNLSTNDRAAHYSPETSEERVLKESDVLKIDIGAHCEGYIADTALTVNTSGEYDEMIQTNREVLQAALDFLEPGVTVGELGTHIHNQVPDEYSVVRNLTGHSLDKFTQHAGLSIPNIRNSDETVFEEGDAVAIEPFLTKGSGKIKEGKKGNIYLHQGGNVRGRTERQLLKKIKNFNGLPFSSRWLDMSGREKMALKKLVQSGAVKHYPVLREVDKGVVTQAEHTVLVGADDGENIVTTRE</sequence>
<dbReference type="NCBIfam" id="TIGR00501">
    <property type="entry name" value="met_pdase_II"/>
    <property type="match status" value="1"/>
</dbReference>
<keyword evidence="11" id="KW-1185">Reference proteome</keyword>
<evidence type="ECO:0000256" key="2">
    <source>
        <dbReference type="ARBA" id="ARBA00001936"/>
    </source>
</evidence>
<protein>
    <recommendedName>
        <fullName evidence="8">Methionine aminopeptidase</fullName>
        <ecNumber evidence="8">3.4.11.18</ecNumber>
    </recommendedName>
</protein>